<feature type="compositionally biased region" description="Basic residues" evidence="1">
    <location>
        <begin position="475"/>
        <end position="486"/>
    </location>
</feature>
<dbReference type="EMBL" id="GDQN01008820">
    <property type="protein sequence ID" value="JAT82234.1"/>
    <property type="molecule type" value="Transcribed_RNA"/>
</dbReference>
<protein>
    <recommendedName>
        <fullName evidence="2">C2H2-type domain-containing protein</fullName>
    </recommendedName>
</protein>
<feature type="domain" description="C2H2-type" evidence="2">
    <location>
        <begin position="646"/>
        <end position="667"/>
    </location>
</feature>
<feature type="compositionally biased region" description="Basic residues" evidence="1">
    <location>
        <begin position="251"/>
        <end position="261"/>
    </location>
</feature>
<feature type="compositionally biased region" description="Basic and acidic residues" evidence="1">
    <location>
        <begin position="427"/>
        <end position="459"/>
    </location>
</feature>
<feature type="non-terminal residue" evidence="3">
    <location>
        <position position="767"/>
    </location>
</feature>
<feature type="compositionally biased region" description="Polar residues" evidence="1">
    <location>
        <begin position="102"/>
        <end position="130"/>
    </location>
</feature>
<dbReference type="PROSITE" id="PS00028">
    <property type="entry name" value="ZINC_FINGER_C2H2_1"/>
    <property type="match status" value="1"/>
</dbReference>
<dbReference type="AlphaFoldDB" id="A0A1E1W5K1"/>
<feature type="compositionally biased region" description="Polar residues" evidence="1">
    <location>
        <begin position="324"/>
        <end position="346"/>
    </location>
</feature>
<dbReference type="InterPro" id="IPR013087">
    <property type="entry name" value="Znf_C2H2_type"/>
</dbReference>
<feature type="compositionally biased region" description="Acidic residues" evidence="1">
    <location>
        <begin position="490"/>
        <end position="514"/>
    </location>
</feature>
<organism evidence="3">
    <name type="scientific">Pectinophora gossypiella</name>
    <name type="common">Cotton pink bollworm</name>
    <name type="synonym">Depressaria gossypiella</name>
    <dbReference type="NCBI Taxonomy" id="13191"/>
    <lineage>
        <taxon>Eukaryota</taxon>
        <taxon>Metazoa</taxon>
        <taxon>Ecdysozoa</taxon>
        <taxon>Arthropoda</taxon>
        <taxon>Hexapoda</taxon>
        <taxon>Insecta</taxon>
        <taxon>Pterygota</taxon>
        <taxon>Neoptera</taxon>
        <taxon>Endopterygota</taxon>
        <taxon>Lepidoptera</taxon>
        <taxon>Glossata</taxon>
        <taxon>Ditrysia</taxon>
        <taxon>Gelechioidea</taxon>
        <taxon>Gelechiidae</taxon>
        <taxon>Apatetrinae</taxon>
        <taxon>Pectinophora</taxon>
    </lineage>
</organism>
<dbReference type="OrthoDB" id="6110130at2759"/>
<feature type="compositionally biased region" description="Acidic residues" evidence="1">
    <location>
        <begin position="267"/>
        <end position="282"/>
    </location>
</feature>
<feature type="compositionally biased region" description="Basic and acidic residues" evidence="1">
    <location>
        <begin position="61"/>
        <end position="79"/>
    </location>
</feature>
<feature type="region of interest" description="Disordered" evidence="1">
    <location>
        <begin position="1"/>
        <end position="288"/>
    </location>
</feature>
<evidence type="ECO:0000259" key="2">
    <source>
        <dbReference type="PROSITE" id="PS00028"/>
    </source>
</evidence>
<name>A0A1E1W5K1_PECGO</name>
<evidence type="ECO:0000313" key="3">
    <source>
        <dbReference type="EMBL" id="JAT82234.1"/>
    </source>
</evidence>
<feature type="compositionally biased region" description="Polar residues" evidence="1">
    <location>
        <begin position="8"/>
        <end position="21"/>
    </location>
</feature>
<sequence length="767" mass="85842">MNGGVNGTMENSIETSISNPELNEKEVSSEECYPLKSDKGDTVEGNENLESEPNENSSSNNRDKDDESRGDHQTDKLDENGLQVSKQENCSNDLIDNHSSHSNESYPESLASSQGKSDSTEQQATHSINEQSKDRDSDKNYNKTVNAHEEETHEIESEDSSDEYGSVLSEGPRAEDTVSINSDSDEGEESSQDGQTKSNDVIILETDNRSESQNGNSQGSTSPEVQEVPSDDDCVLTNDEKSNSSSTDKHPLRRSSRGVKRKNYDLENGDDESDVEEVELEDPLSRRSKAIVINDTKTLVEMAAKKKKMNQNSQKKEPTIVIIDTNSGKSSSTQVKNVTTNSISNNPQSLYQSIIARGTTVTPISSKSSCNSQSSPQNTQAAILPSLTDDMFVVEAPSFIVPYVYEKPSVKPFREFVDTLGKELEDERVKEEKVRLEKQTQEKEAKNKLRNERKERGEEVSASEDESEKTEAAEKKKKKAERKAKRCGVDEDDPLWDGETSSDTEDETLSDEDAEIIKDKADSIEEIKDITDLTVCNGKSDNYFDCSLGKFFVNIGLSLVQEYVQSDLLKQQNRKLYREKKSGHNTKETQSAIASLTKNLEFSKENNAPFSYTQKKCEFCSFKTESELVLNHHLETPHMKNNVYKCNFCEYEIRSPHDILIHMETVHKIRGKLERAPAYHQCSNCPFEDNGKGKLARHQIACAKKFKPDLNLAPPIEWEPPAKIPKIARARNNMMGSYQNSFNRQMSNNMVRTPINIATVMAGASGG</sequence>
<evidence type="ECO:0000256" key="1">
    <source>
        <dbReference type="SAM" id="MobiDB-lite"/>
    </source>
</evidence>
<accession>A0A1E1W5K1</accession>
<gene>
    <name evidence="3" type="ORF">g.8271</name>
</gene>
<feature type="region of interest" description="Disordered" evidence="1">
    <location>
        <begin position="305"/>
        <end position="346"/>
    </location>
</feature>
<feature type="compositionally biased region" description="Basic and acidic residues" evidence="1">
    <location>
        <begin position="238"/>
        <end position="250"/>
    </location>
</feature>
<feature type="region of interest" description="Disordered" evidence="1">
    <location>
        <begin position="427"/>
        <end position="514"/>
    </location>
</feature>
<proteinExistence type="predicted"/>
<dbReference type="Gene3D" id="3.30.160.60">
    <property type="entry name" value="Classic Zinc Finger"/>
    <property type="match status" value="1"/>
</dbReference>
<feature type="compositionally biased region" description="Basic and acidic residues" evidence="1">
    <location>
        <begin position="131"/>
        <end position="155"/>
    </location>
</feature>
<feature type="compositionally biased region" description="Polar residues" evidence="1">
    <location>
        <begin position="82"/>
        <end position="94"/>
    </location>
</feature>
<reference evidence="3" key="1">
    <citation type="submission" date="2015-09" db="EMBL/GenBank/DDBJ databases">
        <title>De novo assembly of Pectinophora gossypiella (Pink Bollworm) gut transcriptome.</title>
        <authorList>
            <person name="Tassone E.E."/>
        </authorList>
    </citation>
    <scope>NUCLEOTIDE SEQUENCE</scope>
</reference>
<feature type="compositionally biased region" description="Polar residues" evidence="1">
    <location>
        <begin position="211"/>
        <end position="224"/>
    </location>
</feature>
<dbReference type="SMART" id="SM00355">
    <property type="entry name" value="ZnF_C2H2"/>
    <property type="match status" value="3"/>
</dbReference>